<feature type="compositionally biased region" description="Acidic residues" evidence="1">
    <location>
        <begin position="108"/>
        <end position="170"/>
    </location>
</feature>
<comment type="caution">
    <text evidence="3">The sequence shown here is derived from an EMBL/GenBank/DDBJ whole genome shotgun (WGS) entry which is preliminary data.</text>
</comment>
<dbReference type="PANTHER" id="PTHR21561:SF12">
    <property type="entry name" value="INO80 COMPLEX SUBUNIT B"/>
    <property type="match status" value="1"/>
</dbReference>
<dbReference type="HOGENOM" id="CLU_036529_1_0_1"/>
<gene>
    <name evidence="3" type="ORF">TRIATDRAFT_41009</name>
</gene>
<dbReference type="Pfam" id="PF04795">
    <property type="entry name" value="PAPA-1"/>
    <property type="match status" value="1"/>
</dbReference>
<proteinExistence type="predicted"/>
<keyword evidence="4" id="KW-1185">Reference proteome</keyword>
<dbReference type="OrthoDB" id="2021186at2759"/>
<feature type="compositionally biased region" description="Low complexity" evidence="1">
    <location>
        <begin position="37"/>
        <end position="51"/>
    </location>
</feature>
<dbReference type="GeneID" id="25784341"/>
<feature type="compositionally biased region" description="Basic and acidic residues" evidence="1">
    <location>
        <begin position="12"/>
        <end position="32"/>
    </location>
</feature>
<sequence length="445" mass="49095">MSSRPRRSAAAKAKEVISVHARWADMSEKEDAGTTMSSRRTGRGAASRDTASSPEETHSSVTVKLPTSKPRQSARGGNRRGVDAFEGGEIVHGKRNRGAKKSYVIDSSPDDEEEEEEEEVEVEEDDDDEDDEDEEDARADDDDEMEELGDEDAEGEDEMDVDAEGEDDIDVAPKGAGRPSAKNSRSTKPRPTVKVTNSRARRHEDEDDEDDDELSEPADSDIGDDTIVYGDQTMGDDEDAEGEEIEVAGDEDDMEEEEEEEEEEVEEEEEDDEMTMAPGANGGDSDLDSEGGSRAETPDLAKMTKRQRARFEDIPQEFMKLPDEIQVKKVFTAEELSMRRQEMARRRRNLSEKRNEEVKMETINKLLKKQAPKINRKAAAAAAAADSQGPNAQKADPVFIRWVSNKSGNRIAVPDEIVDGPSGTLFGNKTKQPSAGPPKLVTEVA</sequence>
<evidence type="ECO:0000259" key="2">
    <source>
        <dbReference type="SMART" id="SM01406"/>
    </source>
</evidence>
<dbReference type="EMBL" id="ABDG02000023">
    <property type="protein sequence ID" value="EHK45571.1"/>
    <property type="molecule type" value="Genomic_DNA"/>
</dbReference>
<dbReference type="RefSeq" id="XP_013943788.1">
    <property type="nucleotide sequence ID" value="XM_014088313.1"/>
</dbReference>
<feature type="domain" description="INO80 complex subunit B-like conserved region" evidence="2">
    <location>
        <begin position="335"/>
        <end position="417"/>
    </location>
</feature>
<dbReference type="eggNOG" id="ENOG502S7M7">
    <property type="taxonomic scope" value="Eukaryota"/>
</dbReference>
<feature type="compositionally biased region" description="Acidic residues" evidence="1">
    <location>
        <begin position="234"/>
        <end position="274"/>
    </location>
</feature>
<feature type="compositionally biased region" description="Acidic residues" evidence="1">
    <location>
        <begin position="205"/>
        <end position="224"/>
    </location>
</feature>
<dbReference type="KEGG" id="tatv:25784341"/>
<reference evidence="3 4" key="1">
    <citation type="journal article" date="2011" name="Genome Biol.">
        <title>Comparative genome sequence analysis underscores mycoparasitism as the ancestral life style of Trichoderma.</title>
        <authorList>
            <person name="Kubicek C.P."/>
            <person name="Herrera-Estrella A."/>
            <person name="Seidl-Seiboth V."/>
            <person name="Martinez D.A."/>
            <person name="Druzhinina I.S."/>
            <person name="Thon M."/>
            <person name="Zeilinger S."/>
            <person name="Casas-Flores S."/>
            <person name="Horwitz B.A."/>
            <person name="Mukherjee P.K."/>
            <person name="Mukherjee M."/>
            <person name="Kredics L."/>
            <person name="Alcaraz L.D."/>
            <person name="Aerts A."/>
            <person name="Antal Z."/>
            <person name="Atanasova L."/>
            <person name="Cervantes-Badillo M.G."/>
            <person name="Challacombe J."/>
            <person name="Chertkov O."/>
            <person name="McCluskey K."/>
            <person name="Coulpier F."/>
            <person name="Deshpande N."/>
            <person name="von Doehren H."/>
            <person name="Ebbole D.J."/>
            <person name="Esquivel-Naranjo E.U."/>
            <person name="Fekete E."/>
            <person name="Flipphi M."/>
            <person name="Glaser F."/>
            <person name="Gomez-Rodriguez E.Y."/>
            <person name="Gruber S."/>
            <person name="Han C."/>
            <person name="Henrissat B."/>
            <person name="Hermosa R."/>
            <person name="Hernandez-Onate M."/>
            <person name="Karaffa L."/>
            <person name="Kosti I."/>
            <person name="Le Crom S."/>
            <person name="Lindquist E."/>
            <person name="Lucas S."/>
            <person name="Luebeck M."/>
            <person name="Luebeck P.S."/>
            <person name="Margeot A."/>
            <person name="Metz B."/>
            <person name="Misra M."/>
            <person name="Nevalainen H."/>
            <person name="Omann M."/>
            <person name="Packer N."/>
            <person name="Perrone G."/>
            <person name="Uresti-Rivera E.E."/>
            <person name="Salamov A."/>
            <person name="Schmoll M."/>
            <person name="Seiboth B."/>
            <person name="Shapiro H."/>
            <person name="Sukno S."/>
            <person name="Tamayo-Ramos J.A."/>
            <person name="Tisch D."/>
            <person name="Wiest A."/>
            <person name="Wilkinson H.H."/>
            <person name="Zhang M."/>
            <person name="Coutinho P.M."/>
            <person name="Kenerley C.M."/>
            <person name="Monte E."/>
            <person name="Baker S.E."/>
            <person name="Grigoriev I.V."/>
        </authorList>
    </citation>
    <scope>NUCLEOTIDE SEQUENCE [LARGE SCALE GENOMIC DNA]</scope>
    <source>
        <strain evidence="4">ATCC 20476 / IMI 206040</strain>
    </source>
</reference>
<dbReference type="InterPro" id="IPR006880">
    <property type="entry name" value="INO80B_C"/>
</dbReference>
<feature type="region of interest" description="Disordered" evidence="1">
    <location>
        <begin position="1"/>
        <end position="308"/>
    </location>
</feature>
<dbReference type="SMART" id="SM01406">
    <property type="entry name" value="PAPA-1"/>
    <property type="match status" value="1"/>
</dbReference>
<dbReference type="InterPro" id="IPR029523">
    <property type="entry name" value="INO80B/Ies2"/>
</dbReference>
<name>G9NU35_HYPAI</name>
<dbReference type="Proteomes" id="UP000005426">
    <property type="component" value="Unassembled WGS sequence"/>
</dbReference>
<dbReference type="GO" id="GO:0031011">
    <property type="term" value="C:Ino80 complex"/>
    <property type="evidence" value="ECO:0007669"/>
    <property type="project" value="InterPro"/>
</dbReference>
<organism evidence="3 4">
    <name type="scientific">Hypocrea atroviridis (strain ATCC 20476 / IMI 206040)</name>
    <name type="common">Trichoderma atroviride</name>
    <dbReference type="NCBI Taxonomy" id="452589"/>
    <lineage>
        <taxon>Eukaryota</taxon>
        <taxon>Fungi</taxon>
        <taxon>Dikarya</taxon>
        <taxon>Ascomycota</taxon>
        <taxon>Pezizomycotina</taxon>
        <taxon>Sordariomycetes</taxon>
        <taxon>Hypocreomycetidae</taxon>
        <taxon>Hypocreales</taxon>
        <taxon>Hypocreaceae</taxon>
        <taxon>Trichoderma</taxon>
    </lineage>
</organism>
<protein>
    <recommendedName>
        <fullName evidence="2">INO80 complex subunit B-like conserved region domain-containing protein</fullName>
    </recommendedName>
</protein>
<dbReference type="GO" id="GO:0006338">
    <property type="term" value="P:chromatin remodeling"/>
    <property type="evidence" value="ECO:0007669"/>
    <property type="project" value="InterPro"/>
</dbReference>
<evidence type="ECO:0000313" key="3">
    <source>
        <dbReference type="EMBL" id="EHK45571.1"/>
    </source>
</evidence>
<dbReference type="PANTHER" id="PTHR21561">
    <property type="entry name" value="INO80 COMPLEX SUBUNIT B"/>
    <property type="match status" value="1"/>
</dbReference>
<evidence type="ECO:0000256" key="1">
    <source>
        <dbReference type="SAM" id="MobiDB-lite"/>
    </source>
</evidence>
<evidence type="ECO:0000313" key="4">
    <source>
        <dbReference type="Proteomes" id="UP000005426"/>
    </source>
</evidence>
<feature type="region of interest" description="Disordered" evidence="1">
    <location>
        <begin position="413"/>
        <end position="445"/>
    </location>
</feature>
<accession>G9NU35</accession>
<dbReference type="OMA" id="VHARWAD"/>
<dbReference type="AlphaFoldDB" id="G9NU35"/>